<dbReference type="EMBL" id="JABANM010002554">
    <property type="protein sequence ID" value="KAF4752369.1"/>
    <property type="molecule type" value="Genomic_DNA"/>
</dbReference>
<proteinExistence type="predicted"/>
<dbReference type="AlphaFoldDB" id="A0A7J6U3T8"/>
<organism evidence="1 2">
    <name type="scientific">Perkinsus olseni</name>
    <name type="common">Perkinsus atlanticus</name>
    <dbReference type="NCBI Taxonomy" id="32597"/>
    <lineage>
        <taxon>Eukaryota</taxon>
        <taxon>Sar</taxon>
        <taxon>Alveolata</taxon>
        <taxon>Perkinsozoa</taxon>
        <taxon>Perkinsea</taxon>
        <taxon>Perkinsida</taxon>
        <taxon>Perkinsidae</taxon>
        <taxon>Perkinsus</taxon>
    </lineage>
</organism>
<comment type="caution">
    <text evidence="1">The sequence shown here is derived from an EMBL/GenBank/DDBJ whole genome shotgun (WGS) entry which is preliminary data.</text>
</comment>
<protein>
    <submittedName>
        <fullName evidence="1">Uncharacterized protein</fullName>
    </submittedName>
</protein>
<evidence type="ECO:0000313" key="1">
    <source>
        <dbReference type="EMBL" id="KAF4752369.1"/>
    </source>
</evidence>
<name>A0A7J6U3T8_PEROL</name>
<sequence>TLGMAGPYALYFLQTVIGYIETPGDDPPRITDVEHIEYPDGTSDHLAFTILADKDVLEEFNREQIQRMLKSNDPRARSPASLRALLMRNFGSEALKKYEQRFASYDDLYCMVDAVSTGHRHGSQFSINYALYLSRTQANGAFTLRAMKTDLAVEHGRAGWALDPKFYVDRLNDLLSRSEKATPRGDDTPRST</sequence>
<gene>
    <name evidence="1" type="ORF">FOZ62_024063</name>
</gene>
<accession>A0A7J6U3T8</accession>
<feature type="non-terminal residue" evidence="1">
    <location>
        <position position="1"/>
    </location>
</feature>
<reference evidence="1 2" key="1">
    <citation type="submission" date="2020-04" db="EMBL/GenBank/DDBJ databases">
        <title>Perkinsus olseni comparative genomics.</title>
        <authorList>
            <person name="Bogema D.R."/>
        </authorList>
    </citation>
    <scope>NUCLEOTIDE SEQUENCE [LARGE SCALE GENOMIC DNA]</scope>
    <source>
        <strain evidence="1">ATCC PRA-205</strain>
    </source>
</reference>
<evidence type="ECO:0000313" key="2">
    <source>
        <dbReference type="Proteomes" id="UP000574390"/>
    </source>
</evidence>
<feature type="non-terminal residue" evidence="1">
    <location>
        <position position="192"/>
    </location>
</feature>
<dbReference type="Proteomes" id="UP000574390">
    <property type="component" value="Unassembled WGS sequence"/>
</dbReference>